<dbReference type="Pfam" id="PF14280">
    <property type="entry name" value="DUF4365"/>
    <property type="match status" value="1"/>
</dbReference>
<dbReference type="InterPro" id="IPR025375">
    <property type="entry name" value="DUF4365"/>
</dbReference>
<comment type="caution">
    <text evidence="2">The sequence shown here is derived from an EMBL/GenBank/DDBJ whole genome shotgun (WGS) entry which is preliminary data.</text>
</comment>
<dbReference type="Proteomes" id="UP001597079">
    <property type="component" value="Unassembled WGS sequence"/>
</dbReference>
<evidence type="ECO:0000313" key="3">
    <source>
        <dbReference type="Proteomes" id="UP001597079"/>
    </source>
</evidence>
<accession>A0ABW4JBR1</accession>
<proteinExistence type="predicted"/>
<reference evidence="3" key="1">
    <citation type="journal article" date="2019" name="Int. J. Syst. Evol. Microbiol.">
        <title>The Global Catalogue of Microorganisms (GCM) 10K type strain sequencing project: providing services to taxonomists for standard genome sequencing and annotation.</title>
        <authorList>
            <consortium name="The Broad Institute Genomics Platform"/>
            <consortium name="The Broad Institute Genome Sequencing Center for Infectious Disease"/>
            <person name="Wu L."/>
            <person name="Ma J."/>
        </authorList>
    </citation>
    <scope>NUCLEOTIDE SEQUENCE [LARGE SCALE GENOMIC DNA]</scope>
    <source>
        <strain evidence="3">CGMCC 1.12286</strain>
    </source>
</reference>
<evidence type="ECO:0000313" key="2">
    <source>
        <dbReference type="EMBL" id="MFD1673799.1"/>
    </source>
</evidence>
<evidence type="ECO:0000259" key="1">
    <source>
        <dbReference type="Pfam" id="PF14280"/>
    </source>
</evidence>
<feature type="domain" description="DUF4365" evidence="1">
    <location>
        <begin position="10"/>
        <end position="163"/>
    </location>
</feature>
<sequence>MPLTLNHQKEQLSVAYIRAVAAAAGFSCTKPEVDDDSVDIIVSCSGTYGDNVVLRSPRVEMQAKATAAVFAQEDTVLKFPLPVKNYDDLRGTTLVPRLLVVMVVPENADDWIEQNDERLLIHHCAYWVSLRGYAETDNSRTVTVDIPREQIFNVENLQALMERVSRRAPL</sequence>
<keyword evidence="3" id="KW-1185">Reference proteome</keyword>
<gene>
    <name evidence="2" type="ORF">ACFSB2_03625</name>
</gene>
<name>A0ABW4JBR1_9BACL</name>
<organism evidence="2 3">
    <name type="scientific">Alicyclobacillus fodiniaquatilis</name>
    <dbReference type="NCBI Taxonomy" id="1661150"/>
    <lineage>
        <taxon>Bacteria</taxon>
        <taxon>Bacillati</taxon>
        <taxon>Bacillota</taxon>
        <taxon>Bacilli</taxon>
        <taxon>Bacillales</taxon>
        <taxon>Alicyclobacillaceae</taxon>
        <taxon>Alicyclobacillus</taxon>
    </lineage>
</organism>
<protein>
    <submittedName>
        <fullName evidence="2">DUF4365 domain-containing protein</fullName>
    </submittedName>
</protein>
<dbReference type="EMBL" id="JBHUCX010000013">
    <property type="protein sequence ID" value="MFD1673799.1"/>
    <property type="molecule type" value="Genomic_DNA"/>
</dbReference>
<dbReference type="RefSeq" id="WP_377941344.1">
    <property type="nucleotide sequence ID" value="NZ_JBHUCX010000013.1"/>
</dbReference>